<comment type="subunit">
    <text evidence="20">Homotrimer.</text>
</comment>
<evidence type="ECO:0000256" key="5">
    <source>
        <dbReference type="ARBA" id="ARBA00007947"/>
    </source>
</evidence>
<dbReference type="AlphaFoldDB" id="A0A5D0MQ18"/>
<evidence type="ECO:0000256" key="7">
    <source>
        <dbReference type="ARBA" id="ARBA00022679"/>
    </source>
</evidence>
<feature type="region of interest" description="Pyrophosphorylase" evidence="20">
    <location>
        <begin position="1"/>
        <end position="236"/>
    </location>
</feature>
<feature type="binding site" evidence="20">
    <location>
        <position position="152"/>
    </location>
    <ligand>
        <name>UDP-N-acetyl-alpha-D-glucosamine</name>
        <dbReference type="ChEBI" id="CHEBI:57705"/>
    </ligand>
</feature>
<dbReference type="EC" id="2.3.1.157" evidence="20"/>
<evidence type="ECO:0000256" key="6">
    <source>
        <dbReference type="ARBA" id="ARBA00022490"/>
    </source>
</evidence>
<dbReference type="GO" id="GO:0000287">
    <property type="term" value="F:magnesium ion binding"/>
    <property type="evidence" value="ECO:0007669"/>
    <property type="project" value="UniProtKB-UniRule"/>
</dbReference>
<dbReference type="CDD" id="cd03353">
    <property type="entry name" value="LbH_GlmU_C"/>
    <property type="match status" value="1"/>
</dbReference>
<protein>
    <recommendedName>
        <fullName evidence="20">Bifunctional protein GlmU</fullName>
    </recommendedName>
    <domain>
        <recommendedName>
            <fullName evidence="20">UDP-N-acetylglucosamine pyrophosphorylase</fullName>
            <ecNumber evidence="20">2.7.7.23</ecNumber>
        </recommendedName>
        <alternativeName>
            <fullName evidence="20">N-acetylglucosamine-1-phosphate uridyltransferase</fullName>
        </alternativeName>
    </domain>
    <domain>
        <recommendedName>
            <fullName evidence="20">Glucosamine-1-phosphate N-acetyltransferase</fullName>
            <ecNumber evidence="20">2.3.1.157</ecNumber>
        </recommendedName>
    </domain>
</protein>
<feature type="binding site" evidence="20">
    <location>
        <position position="430"/>
    </location>
    <ligand>
        <name>acetyl-CoA</name>
        <dbReference type="ChEBI" id="CHEBI:57288"/>
    </ligand>
</feature>
<dbReference type="SUPFAM" id="SSF53448">
    <property type="entry name" value="Nucleotide-diphospho-sugar transferases"/>
    <property type="match status" value="1"/>
</dbReference>
<keyword evidence="8 20" id="KW-0548">Nucleotidyltransferase</keyword>
<dbReference type="GO" id="GO:0006048">
    <property type="term" value="P:UDP-N-acetylglucosamine biosynthetic process"/>
    <property type="evidence" value="ECO:0007669"/>
    <property type="project" value="UniProtKB-UniPathway"/>
</dbReference>
<dbReference type="UniPathway" id="UPA00113">
    <property type="reaction ID" value="UER00532"/>
</dbReference>
<evidence type="ECO:0000313" key="23">
    <source>
        <dbReference type="EMBL" id="TYB35226.1"/>
    </source>
</evidence>
<reference evidence="23 24" key="1">
    <citation type="submission" date="2019-08" db="EMBL/GenBank/DDBJ databases">
        <title>Genomic characterization of a novel candidate phylum (ARYD3) from a high temperature, high salinity tertiary oil reservoir in north central Oklahoma, USA.</title>
        <authorList>
            <person name="Youssef N.H."/>
            <person name="Yadav A."/>
            <person name="Elshahed M.S."/>
        </authorList>
    </citation>
    <scope>NUCLEOTIDE SEQUENCE [LARGE SCALE GENOMIC DNA]</scope>
    <source>
        <strain evidence="23">ARYD1</strain>
    </source>
</reference>
<dbReference type="InterPro" id="IPR050065">
    <property type="entry name" value="GlmU-like"/>
</dbReference>
<comment type="pathway">
    <text evidence="3 20">Nucleotide-sugar biosynthesis; UDP-N-acetyl-alpha-D-glucosamine biosynthesis; UDP-N-acetyl-alpha-D-glucosamine from N-acetyl-alpha-D-glucosamine 1-phosphate: step 1/1.</text>
</comment>
<comment type="pathway">
    <text evidence="2 20">Nucleotide-sugar biosynthesis; UDP-N-acetyl-alpha-D-glucosamine biosynthesis; N-acetyl-alpha-D-glucosamine 1-phosphate from alpha-D-glucosamine 6-phosphate (route II): step 2/2.</text>
</comment>
<dbReference type="PANTHER" id="PTHR43584:SF3">
    <property type="entry name" value="BIFUNCTIONAL PROTEIN GLMU"/>
    <property type="match status" value="1"/>
</dbReference>
<feature type="binding site" evidence="20">
    <location>
        <position position="384"/>
    </location>
    <ligand>
        <name>UDP-N-acetyl-alpha-D-glucosamine</name>
        <dbReference type="ChEBI" id="CHEBI:57705"/>
    </ligand>
</feature>
<evidence type="ECO:0000256" key="3">
    <source>
        <dbReference type="ARBA" id="ARBA00005208"/>
    </source>
</evidence>
<keyword evidence="12 20" id="KW-0133">Cell shape</keyword>
<evidence type="ECO:0000256" key="9">
    <source>
        <dbReference type="ARBA" id="ARBA00022723"/>
    </source>
</evidence>
<comment type="cofactor">
    <cofactor evidence="20">
        <name>Mg(2+)</name>
        <dbReference type="ChEBI" id="CHEBI:18420"/>
    </cofactor>
    <text evidence="20">Binds 1 Mg(2+) ion per subunit.</text>
</comment>
<feature type="binding site" evidence="20">
    <location>
        <position position="234"/>
    </location>
    <ligand>
        <name>Mg(2+)</name>
        <dbReference type="ChEBI" id="CHEBI:18420"/>
    </ligand>
</feature>
<feature type="binding site" evidence="20">
    <location>
        <position position="182"/>
    </location>
    <ligand>
        <name>UDP-N-acetyl-alpha-D-glucosamine</name>
        <dbReference type="ChEBI" id="CHEBI:57705"/>
    </ligand>
</feature>
<comment type="caution">
    <text evidence="20">Lacks conserved residue(s) required for the propagation of feature annotation.</text>
</comment>
<dbReference type="GO" id="GO:0071555">
    <property type="term" value="P:cell wall organization"/>
    <property type="evidence" value="ECO:0007669"/>
    <property type="project" value="UniProtKB-KW"/>
</dbReference>
<feature type="binding site" evidence="20">
    <location>
        <position position="167"/>
    </location>
    <ligand>
        <name>UDP-N-acetyl-alpha-D-glucosamine</name>
        <dbReference type="ChEBI" id="CHEBI:57705"/>
    </ligand>
</feature>
<keyword evidence="7 20" id="KW-0808">Transferase</keyword>
<dbReference type="Pfam" id="PF00132">
    <property type="entry name" value="Hexapep"/>
    <property type="match status" value="1"/>
</dbReference>
<dbReference type="InterPro" id="IPR001451">
    <property type="entry name" value="Hexapep"/>
</dbReference>
<feature type="binding site" evidence="20">
    <location>
        <position position="358"/>
    </location>
    <ligand>
        <name>UDP-N-acetyl-alpha-D-glucosamine</name>
        <dbReference type="ChEBI" id="CHEBI:57705"/>
    </ligand>
</feature>
<comment type="catalytic activity">
    <reaction evidence="17 20">
        <text>alpha-D-glucosamine 1-phosphate + acetyl-CoA = N-acetyl-alpha-D-glucosamine 1-phosphate + CoA + H(+)</text>
        <dbReference type="Rhea" id="RHEA:13725"/>
        <dbReference type="ChEBI" id="CHEBI:15378"/>
        <dbReference type="ChEBI" id="CHEBI:57287"/>
        <dbReference type="ChEBI" id="CHEBI:57288"/>
        <dbReference type="ChEBI" id="CHEBI:57776"/>
        <dbReference type="ChEBI" id="CHEBI:58516"/>
        <dbReference type="EC" id="2.3.1.157"/>
    </reaction>
</comment>
<dbReference type="EMBL" id="VSIV01000045">
    <property type="protein sequence ID" value="TYB35226.1"/>
    <property type="molecule type" value="Genomic_DNA"/>
</dbReference>
<dbReference type="GO" id="GO:0019134">
    <property type="term" value="F:glucosamine-1-phosphate N-acetyltransferase activity"/>
    <property type="evidence" value="ECO:0007669"/>
    <property type="project" value="UniProtKB-UniRule"/>
</dbReference>
<comment type="similarity">
    <text evidence="5 20">In the N-terminal section; belongs to the N-acetylglucosamine-1-phosphate uridyltransferase family.</text>
</comment>
<keyword evidence="16 20" id="KW-0961">Cell wall biogenesis/degradation</keyword>
<sequence>MFNVLRNNKFEMGDMMNVKALVLAAGKGTRMKSKKPKVLFDVAGKPMIDYVMETACAVCSDGAVVVLGEAAGDIQSHLQGYNSEFVFQKEQKGTADAVLAARGSLEDYNGKVLILCGDMPLVSRESLKAFIENSVSPVNFMSVKKKNPEGYGRVVRGADGSVIRIVEEKDANSNEKKLKEINTGIYLAESKELFKRLGNINNNNAQGEYYLTDIVKDGAGIFVAETEEEFLGINDRAALAEASKRIWRNRADEYMKNGVSITDPDSFYCDDSVEIENDATIYPNVTLKGETKIGEGSVVYPGCRIADSVVEDFCEIKDNCVVTESFVGRESSVGPMAHLRPGSKLYGKNKIGNFVEVKKTEIHENSKASHLTYLGDAYIGKDVNIGCGTITCNYDGISKHKTIINDGVFVGSDVQFVAPVEIGKDALIAAGSTVTKDVPDESLAISRSEQVNKEGWVRKRKQIYSREK</sequence>
<dbReference type="Pfam" id="PF00483">
    <property type="entry name" value="NTP_transferase"/>
    <property type="match status" value="1"/>
</dbReference>
<dbReference type="InterPro" id="IPR056729">
    <property type="entry name" value="GMPPB_C"/>
</dbReference>
<keyword evidence="14 20" id="KW-0511">Multifunctional enzyme</keyword>
<evidence type="ECO:0000256" key="10">
    <source>
        <dbReference type="ARBA" id="ARBA00022737"/>
    </source>
</evidence>
<dbReference type="InterPro" id="IPR011004">
    <property type="entry name" value="Trimer_LpxA-like_sf"/>
</dbReference>
<feature type="binding site" evidence="20">
    <location>
        <position position="447"/>
    </location>
    <ligand>
        <name>acetyl-CoA</name>
        <dbReference type="ChEBI" id="CHEBI:57288"/>
    </ligand>
</feature>
<dbReference type="GO" id="GO:0000902">
    <property type="term" value="P:cell morphogenesis"/>
    <property type="evidence" value="ECO:0007669"/>
    <property type="project" value="UniProtKB-UniRule"/>
</dbReference>
<proteinExistence type="inferred from homology"/>
<comment type="pathway">
    <text evidence="20">Bacterial outer membrane biogenesis; LPS lipid A biosynthesis.</text>
</comment>
<evidence type="ECO:0000256" key="13">
    <source>
        <dbReference type="ARBA" id="ARBA00022984"/>
    </source>
</evidence>
<evidence type="ECO:0000256" key="1">
    <source>
        <dbReference type="ARBA" id="ARBA00004496"/>
    </source>
</evidence>
<keyword evidence="6 20" id="KW-0963">Cytoplasm</keyword>
<dbReference type="NCBIfam" id="TIGR01173">
    <property type="entry name" value="glmU"/>
    <property type="match status" value="1"/>
</dbReference>
<comment type="similarity">
    <text evidence="4 20">In the C-terminal section; belongs to the transferase hexapeptide repeat family.</text>
</comment>
<dbReference type="EC" id="2.7.7.23" evidence="20"/>
<evidence type="ECO:0000256" key="11">
    <source>
        <dbReference type="ARBA" id="ARBA00022842"/>
    </source>
</evidence>
<dbReference type="CDD" id="cd02540">
    <property type="entry name" value="GT2_GlmU_N_bac"/>
    <property type="match status" value="1"/>
</dbReference>
<evidence type="ECO:0000259" key="22">
    <source>
        <dbReference type="Pfam" id="PF25087"/>
    </source>
</evidence>
<dbReference type="GO" id="GO:0005737">
    <property type="term" value="C:cytoplasm"/>
    <property type="evidence" value="ECO:0007669"/>
    <property type="project" value="UniProtKB-SubCell"/>
</dbReference>
<comment type="function">
    <text evidence="19 20">Catalyzes the last two sequential reactions in the de novo biosynthetic pathway for UDP-N-acetylglucosamine (UDP-GlcNAc). The C-terminal domain catalyzes the transfer of acetyl group from acetyl coenzyme A to glucosamine-1-phosphate (GlcN-1-P) to produce N-acetylglucosamine-1-phosphate (GlcNAc-1-P), which is converted into UDP-GlcNAc by the transfer of uridine 5-monophosphate (from uridine 5-triphosphate), a reaction catalyzed by the N-terminal domain.</text>
</comment>
<gene>
    <name evidence="20 23" type="primary">glmU</name>
    <name evidence="23" type="ORF">FXF49_01620</name>
</gene>
<accession>A0A5D0MQ18</accession>
<feature type="binding site" evidence="20">
    <location>
        <position position="340"/>
    </location>
    <ligand>
        <name>UDP-N-acetyl-alpha-D-glucosamine</name>
        <dbReference type="ChEBI" id="CHEBI:57705"/>
    </ligand>
</feature>
<dbReference type="Proteomes" id="UP000323337">
    <property type="component" value="Unassembled WGS sequence"/>
</dbReference>
<dbReference type="UniPathway" id="UPA00973"/>
<feature type="domain" description="Nucleotidyl transferase" evidence="21">
    <location>
        <begin position="19"/>
        <end position="216"/>
    </location>
</feature>
<feature type="binding site" evidence="20">
    <location>
        <position position="37"/>
    </location>
    <ligand>
        <name>UDP-N-acetyl-alpha-D-glucosamine</name>
        <dbReference type="ChEBI" id="CHEBI:57705"/>
    </ligand>
</feature>
<name>A0A5D0MQ18_FLESI</name>
<feature type="domain" description="Mannose-1-phosphate guanyltransferase C-terminal" evidence="22">
    <location>
        <begin position="272"/>
        <end position="340"/>
    </location>
</feature>
<dbReference type="SUPFAM" id="SSF51161">
    <property type="entry name" value="Trimeric LpxA-like enzymes"/>
    <property type="match status" value="1"/>
</dbReference>
<dbReference type="InterPro" id="IPR038009">
    <property type="entry name" value="GlmU_C_LbH"/>
</dbReference>
<feature type="binding site" evidence="20">
    <location>
        <begin position="23"/>
        <end position="26"/>
    </location>
    <ligand>
        <name>UDP-N-acetyl-alpha-D-glucosamine</name>
        <dbReference type="ChEBI" id="CHEBI:57705"/>
    </ligand>
</feature>
<feature type="active site" description="Proton acceptor" evidence="20">
    <location>
        <position position="370"/>
    </location>
</feature>
<organism evidence="23 24">
    <name type="scientific">Flexistipes sinusarabici</name>
    <dbReference type="NCBI Taxonomy" id="2352"/>
    <lineage>
        <taxon>Bacteria</taxon>
        <taxon>Pseudomonadati</taxon>
        <taxon>Deferribacterota</taxon>
        <taxon>Deferribacteres</taxon>
        <taxon>Deferribacterales</taxon>
        <taxon>Flexistipitaceae</taxon>
        <taxon>Flexistipes</taxon>
    </lineage>
</organism>
<dbReference type="PANTHER" id="PTHR43584">
    <property type="entry name" value="NUCLEOTIDYL TRANSFERASE"/>
    <property type="match status" value="1"/>
</dbReference>
<evidence type="ECO:0000256" key="16">
    <source>
        <dbReference type="ARBA" id="ARBA00023316"/>
    </source>
</evidence>
<dbReference type="GO" id="GO:0009252">
    <property type="term" value="P:peptidoglycan biosynthetic process"/>
    <property type="evidence" value="ECO:0007669"/>
    <property type="project" value="UniProtKB-UniRule"/>
</dbReference>
<evidence type="ECO:0000256" key="2">
    <source>
        <dbReference type="ARBA" id="ARBA00005166"/>
    </source>
</evidence>
<feature type="binding site" evidence="20">
    <location>
        <position position="234"/>
    </location>
    <ligand>
        <name>UDP-N-acetyl-alpha-D-glucosamine</name>
        <dbReference type="ChEBI" id="CHEBI:57705"/>
    </ligand>
</feature>
<dbReference type="GO" id="GO:0016020">
    <property type="term" value="C:membrane"/>
    <property type="evidence" value="ECO:0007669"/>
    <property type="project" value="GOC"/>
</dbReference>
<dbReference type="Pfam" id="PF25087">
    <property type="entry name" value="GMPPB_C"/>
    <property type="match status" value="1"/>
</dbReference>
<feature type="region of interest" description="N-acetyltransferase" evidence="20">
    <location>
        <begin position="258"/>
        <end position="468"/>
    </location>
</feature>
<dbReference type="Gene3D" id="3.90.550.10">
    <property type="entry name" value="Spore Coat Polysaccharide Biosynthesis Protein SpsA, Chain A"/>
    <property type="match status" value="1"/>
</dbReference>
<keyword evidence="10 20" id="KW-0677">Repeat</keyword>
<feature type="binding site" evidence="20">
    <location>
        <begin position="393"/>
        <end position="394"/>
    </location>
    <ligand>
        <name>acetyl-CoA</name>
        <dbReference type="ChEBI" id="CHEBI:57288"/>
    </ligand>
</feature>
<keyword evidence="11 20" id="KW-0460">Magnesium</keyword>
<dbReference type="GO" id="GO:0008360">
    <property type="term" value="P:regulation of cell shape"/>
    <property type="evidence" value="ECO:0007669"/>
    <property type="project" value="UniProtKB-KW"/>
</dbReference>
<evidence type="ECO:0000256" key="15">
    <source>
        <dbReference type="ARBA" id="ARBA00023315"/>
    </source>
</evidence>
<keyword evidence="13 20" id="KW-0573">Peptidoglycan synthesis</keyword>
<dbReference type="InterPro" id="IPR005835">
    <property type="entry name" value="NTP_transferase_dom"/>
</dbReference>
<keyword evidence="15 20" id="KW-0012">Acyltransferase</keyword>
<dbReference type="GO" id="GO:0009245">
    <property type="term" value="P:lipid A biosynthetic process"/>
    <property type="evidence" value="ECO:0007669"/>
    <property type="project" value="UniProtKB-UniRule"/>
</dbReference>
<feature type="binding site" evidence="20">
    <location>
        <position position="412"/>
    </location>
    <ligand>
        <name>acetyl-CoA</name>
        <dbReference type="ChEBI" id="CHEBI:57288"/>
    </ligand>
</feature>
<dbReference type="HAMAP" id="MF_01631">
    <property type="entry name" value="GlmU"/>
    <property type="match status" value="1"/>
</dbReference>
<feature type="binding site" evidence="20">
    <location>
        <position position="373"/>
    </location>
    <ligand>
        <name>UDP-N-acetyl-alpha-D-glucosamine</name>
        <dbReference type="ChEBI" id="CHEBI:57705"/>
    </ligand>
</feature>
<feature type="binding site" evidence="20">
    <location>
        <position position="118"/>
    </location>
    <ligand>
        <name>Mg(2+)</name>
        <dbReference type="ChEBI" id="CHEBI:18420"/>
    </ligand>
</feature>
<evidence type="ECO:0000256" key="17">
    <source>
        <dbReference type="ARBA" id="ARBA00048247"/>
    </source>
</evidence>
<evidence type="ECO:0000256" key="19">
    <source>
        <dbReference type="ARBA" id="ARBA00049628"/>
    </source>
</evidence>
<feature type="binding site" evidence="20">
    <location>
        <begin position="93"/>
        <end position="94"/>
    </location>
    <ligand>
        <name>UDP-N-acetyl-alpha-D-glucosamine</name>
        <dbReference type="ChEBI" id="CHEBI:57705"/>
    </ligand>
</feature>
<dbReference type="Gene3D" id="2.160.10.10">
    <property type="entry name" value="Hexapeptide repeat proteins"/>
    <property type="match status" value="1"/>
</dbReference>
<comment type="subcellular location">
    <subcellularLocation>
        <location evidence="1 20">Cytoplasm</location>
    </subcellularLocation>
</comment>
<feature type="region of interest" description="Linker" evidence="20">
    <location>
        <begin position="237"/>
        <end position="257"/>
    </location>
</feature>
<evidence type="ECO:0000256" key="20">
    <source>
        <dbReference type="HAMAP-Rule" id="MF_01631"/>
    </source>
</evidence>
<evidence type="ECO:0000259" key="21">
    <source>
        <dbReference type="Pfam" id="PF00483"/>
    </source>
</evidence>
<evidence type="ECO:0000256" key="8">
    <source>
        <dbReference type="ARBA" id="ARBA00022695"/>
    </source>
</evidence>
<evidence type="ECO:0000256" key="14">
    <source>
        <dbReference type="ARBA" id="ARBA00023268"/>
    </source>
</evidence>
<comment type="catalytic activity">
    <reaction evidence="18 20">
        <text>N-acetyl-alpha-D-glucosamine 1-phosphate + UTP + H(+) = UDP-N-acetyl-alpha-D-glucosamine + diphosphate</text>
        <dbReference type="Rhea" id="RHEA:13509"/>
        <dbReference type="ChEBI" id="CHEBI:15378"/>
        <dbReference type="ChEBI" id="CHEBI:33019"/>
        <dbReference type="ChEBI" id="CHEBI:46398"/>
        <dbReference type="ChEBI" id="CHEBI:57705"/>
        <dbReference type="ChEBI" id="CHEBI:57776"/>
        <dbReference type="EC" id="2.7.7.23"/>
    </reaction>
</comment>
<evidence type="ECO:0000256" key="12">
    <source>
        <dbReference type="ARBA" id="ARBA00022960"/>
    </source>
</evidence>
<dbReference type="InterPro" id="IPR029044">
    <property type="entry name" value="Nucleotide-diphossugar_trans"/>
</dbReference>
<keyword evidence="9 20" id="KW-0479">Metal-binding</keyword>
<evidence type="ECO:0000313" key="24">
    <source>
        <dbReference type="Proteomes" id="UP000323337"/>
    </source>
</evidence>
<dbReference type="GO" id="GO:0003977">
    <property type="term" value="F:UDP-N-acetylglucosamine diphosphorylase activity"/>
    <property type="evidence" value="ECO:0007669"/>
    <property type="project" value="UniProtKB-UniRule"/>
</dbReference>
<comment type="caution">
    <text evidence="23">The sequence shown here is derived from an EMBL/GenBank/DDBJ whole genome shotgun (WGS) entry which is preliminary data.</text>
</comment>
<evidence type="ECO:0000256" key="4">
    <source>
        <dbReference type="ARBA" id="ARBA00007707"/>
    </source>
</evidence>
<evidence type="ECO:0000256" key="18">
    <source>
        <dbReference type="ARBA" id="ARBA00048493"/>
    </source>
</evidence>
<dbReference type="InterPro" id="IPR005882">
    <property type="entry name" value="Bifunctional_GlmU"/>
</dbReference>
<feature type="binding site" evidence="20">
    <location>
        <position position="88"/>
    </location>
    <ligand>
        <name>UDP-N-acetyl-alpha-D-glucosamine</name>
        <dbReference type="ChEBI" id="CHEBI:57705"/>
    </ligand>
</feature>